<gene>
    <name evidence="4" type="ORF">JK358_12750</name>
</gene>
<comment type="caution">
    <text evidence="4">The sequence shown here is derived from an EMBL/GenBank/DDBJ whole genome shotgun (WGS) entry which is preliminary data.</text>
</comment>
<dbReference type="InterPro" id="IPR025241">
    <property type="entry name" value="DUF4190"/>
</dbReference>
<feature type="domain" description="Septum formation-related" evidence="3">
    <location>
        <begin position="117"/>
        <end position="193"/>
    </location>
</feature>
<evidence type="ECO:0000256" key="1">
    <source>
        <dbReference type="SAM" id="Phobius"/>
    </source>
</evidence>
<sequence length="227" mass="24119">MYPNNEPPQGVPGQQPPYGAPGYPMPPAYPMGAPQSQKTNGFAIASFVLSFLTLCGAVLAIPFGVIALSQIKQRGERGKGLAIAGLVIAGLWILLVAAAVLINLVVPDQPGTKSVGSVKVGDCIADISESQLVYSTKTVPCDQPHDAEVFYQFDLSGGWPGADEVMAKADSTCTSKLEALYGNSPKLGQLSPFMLYPPDERNFKKSREVTCMLVMTDDSKLTGKVPR</sequence>
<keyword evidence="1" id="KW-1133">Transmembrane helix</keyword>
<keyword evidence="1" id="KW-0812">Transmembrane</keyword>
<keyword evidence="5" id="KW-1185">Reference proteome</keyword>
<evidence type="ECO:0000259" key="2">
    <source>
        <dbReference type="Pfam" id="PF13828"/>
    </source>
</evidence>
<feature type="transmembrane region" description="Helical" evidence="1">
    <location>
        <begin position="80"/>
        <end position="106"/>
    </location>
</feature>
<keyword evidence="1" id="KW-0472">Membrane</keyword>
<dbReference type="RefSeq" id="WP_201947077.1">
    <property type="nucleotide sequence ID" value="NZ_JAERRJ010000004.1"/>
</dbReference>
<feature type="domain" description="DUF4190" evidence="2">
    <location>
        <begin position="43"/>
        <end position="98"/>
    </location>
</feature>
<reference evidence="4 5" key="1">
    <citation type="submission" date="2021-01" db="EMBL/GenBank/DDBJ databases">
        <title>WGS of actinomycetes isolated from Thailand.</title>
        <authorList>
            <person name="Thawai C."/>
        </authorList>
    </citation>
    <scope>NUCLEOTIDE SEQUENCE [LARGE SCALE GENOMIC DNA]</scope>
    <source>
        <strain evidence="4 5">LPG 2</strain>
    </source>
</reference>
<dbReference type="InterPro" id="IPR026004">
    <property type="entry name" value="Septum_form"/>
</dbReference>
<protein>
    <submittedName>
        <fullName evidence="4">DUF4190 domain-containing protein</fullName>
    </submittedName>
</protein>
<dbReference type="Pfam" id="PF13828">
    <property type="entry name" value="DUF4190"/>
    <property type="match status" value="1"/>
</dbReference>
<accession>A0ABS1M7Y2</accession>
<evidence type="ECO:0000313" key="4">
    <source>
        <dbReference type="EMBL" id="MBL1075263.1"/>
    </source>
</evidence>
<evidence type="ECO:0000313" key="5">
    <source>
        <dbReference type="Proteomes" id="UP000602198"/>
    </source>
</evidence>
<dbReference type="Proteomes" id="UP000602198">
    <property type="component" value="Unassembled WGS sequence"/>
</dbReference>
<feature type="transmembrane region" description="Helical" evidence="1">
    <location>
        <begin position="42"/>
        <end position="68"/>
    </location>
</feature>
<name>A0ABS1M7Y2_9NOCA</name>
<organism evidence="4 5">
    <name type="scientific">Nocardia acididurans</name>
    <dbReference type="NCBI Taxonomy" id="2802282"/>
    <lineage>
        <taxon>Bacteria</taxon>
        <taxon>Bacillati</taxon>
        <taxon>Actinomycetota</taxon>
        <taxon>Actinomycetes</taxon>
        <taxon>Mycobacteriales</taxon>
        <taxon>Nocardiaceae</taxon>
        <taxon>Nocardia</taxon>
    </lineage>
</organism>
<evidence type="ECO:0000259" key="3">
    <source>
        <dbReference type="Pfam" id="PF13845"/>
    </source>
</evidence>
<proteinExistence type="predicted"/>
<dbReference type="EMBL" id="JAERRJ010000004">
    <property type="protein sequence ID" value="MBL1075263.1"/>
    <property type="molecule type" value="Genomic_DNA"/>
</dbReference>
<dbReference type="Pfam" id="PF13845">
    <property type="entry name" value="Septum_form"/>
    <property type="match status" value="1"/>
</dbReference>